<gene>
    <name evidence="3" type="ORF">CBYS24578_00017165</name>
</gene>
<dbReference type="InterPro" id="IPR011050">
    <property type="entry name" value="Pectin_lyase_fold/virulence"/>
</dbReference>
<proteinExistence type="predicted"/>
<evidence type="ECO:0000313" key="4">
    <source>
        <dbReference type="Proteomes" id="UP000754883"/>
    </source>
</evidence>
<dbReference type="SUPFAM" id="SSF51126">
    <property type="entry name" value="Pectin lyase-like"/>
    <property type="match status" value="2"/>
</dbReference>
<evidence type="ECO:0000313" key="3">
    <source>
        <dbReference type="EMBL" id="CAG9995157.1"/>
    </source>
</evidence>
<evidence type="ECO:0000259" key="2">
    <source>
        <dbReference type="Pfam" id="PF12708"/>
    </source>
</evidence>
<dbReference type="PANTHER" id="PTHR33928:SF2">
    <property type="entry name" value="PECTATE LYASE SUPERFAMILY PROTEIN DOMAIN-CONTAINING PROTEIN-RELATED"/>
    <property type="match status" value="1"/>
</dbReference>
<name>A0A9N9ULM3_9HYPO</name>
<feature type="chain" id="PRO_5040299095" description="Rhamnogalacturonase A/B/Epimerase-like pectate lyase domain-containing protein" evidence="1">
    <location>
        <begin position="27"/>
        <end position="795"/>
    </location>
</feature>
<dbReference type="InterPro" id="IPR024535">
    <property type="entry name" value="RHGA/B-epi-like_pectate_lyase"/>
</dbReference>
<dbReference type="PANTHER" id="PTHR33928">
    <property type="entry name" value="POLYGALACTURONASE QRT3"/>
    <property type="match status" value="1"/>
</dbReference>
<dbReference type="Gene3D" id="2.160.20.10">
    <property type="entry name" value="Single-stranded right-handed beta-helix, Pectin lyase-like"/>
    <property type="match status" value="2"/>
</dbReference>
<sequence>MLEAKYSMLMALRALILCALLGVANAKFWLEDIGHYGISPYHPSGAAYQIFRNVKDFGAIGDGVHDDTMAINAAISAGQRCAPGLCKGSVVSPATVYFPSGTYLISDSIIDFYHTQLIGDPTDRPTIKAAPIFPKEKFGLIDANPYQPGGSLAWNSTNTFFRQIRNLILDTTAMPADVRAVGIHWPSSQATAITNCVFLLSTVPGNQHTGLFIEEGSGGLLNDLYFSGGGTAAILGNQQYTARNLWFYGSEIAISMKWNWGWTFKGAYFKDCGIGIQMDEEQASTGSITLLDSWFEHTDTAITTTRKINDNKGANGTLVMDNVKFNAVNKILLGPDGIILTEDDVKQGEGDMFIMVKALLPYNLEKNWEMAGHVVDSIGFFAQTGFYNLPSSRKPLLLEGGKYYEKSKPQYEEFPASAFLSARAYGVKGDGSSDDTQALNALLKYAAEHGLILHLDAGIYLVTDTVYIPPNSRIVGEAMASTIMAYGPRFQDLSNPRPVVKVGIPGQTGRIEWSDTFVSTRGPCAGAILIEYNLFSDGVPSRMWDIHTRIGGFPGTDLQLPQCPAIQHDDAINPKCIAAFMSMHLTPQSGGLFSENCWFWVADHDLEDDQYQRLTIFAGRGLLIESQRGRIWLSATGSEHHVMYQYHFLNTQNIYMGHLQTESPYFQPRPLARFPFPALAQFNDPDFNRDCDGPSVEPCETSWGIKMQGSKDVVIYGAGLYSFFVNYDHTCSRPNSTRHCQERILSVQDSAGGIEIFGLSTVGTRVMVEQDGRDLIPAVLNNSTFADTLGLYRPR</sequence>
<dbReference type="Pfam" id="PF12708">
    <property type="entry name" value="Pect-lyase_RHGA_epim"/>
    <property type="match status" value="2"/>
</dbReference>
<dbReference type="Proteomes" id="UP000754883">
    <property type="component" value="Unassembled WGS sequence"/>
</dbReference>
<reference evidence="3" key="1">
    <citation type="submission" date="2021-10" db="EMBL/GenBank/DDBJ databases">
        <authorList>
            <person name="Piombo E."/>
        </authorList>
    </citation>
    <scope>NUCLEOTIDE SEQUENCE</scope>
</reference>
<protein>
    <recommendedName>
        <fullName evidence="2">Rhamnogalacturonase A/B/Epimerase-like pectate lyase domain-containing protein</fullName>
    </recommendedName>
</protein>
<feature type="domain" description="Rhamnogalacturonase A/B/Epimerase-like pectate lyase" evidence="2">
    <location>
        <begin position="51"/>
        <end position="276"/>
    </location>
</feature>
<dbReference type="OrthoDB" id="1046782at2759"/>
<dbReference type="GO" id="GO:0004650">
    <property type="term" value="F:polygalacturonase activity"/>
    <property type="evidence" value="ECO:0007669"/>
    <property type="project" value="InterPro"/>
</dbReference>
<feature type="domain" description="Rhamnogalacturonase A/B/Epimerase-like pectate lyase" evidence="2">
    <location>
        <begin position="419"/>
        <end position="491"/>
    </location>
</feature>
<feature type="signal peptide" evidence="1">
    <location>
        <begin position="1"/>
        <end position="26"/>
    </location>
</feature>
<keyword evidence="1" id="KW-0732">Signal</keyword>
<dbReference type="InterPro" id="IPR039279">
    <property type="entry name" value="QRT3-like"/>
</dbReference>
<evidence type="ECO:0000256" key="1">
    <source>
        <dbReference type="SAM" id="SignalP"/>
    </source>
</evidence>
<dbReference type="CDD" id="cd23668">
    <property type="entry name" value="GH55_beta13glucanase-like"/>
    <property type="match status" value="1"/>
</dbReference>
<dbReference type="AlphaFoldDB" id="A0A9N9ULM3"/>
<dbReference type="EMBL" id="CABFNO020001533">
    <property type="protein sequence ID" value="CAG9995157.1"/>
    <property type="molecule type" value="Genomic_DNA"/>
</dbReference>
<keyword evidence="4" id="KW-1185">Reference proteome</keyword>
<comment type="caution">
    <text evidence="3">The sequence shown here is derived from an EMBL/GenBank/DDBJ whole genome shotgun (WGS) entry which is preliminary data.</text>
</comment>
<accession>A0A9N9ULM3</accession>
<dbReference type="InterPro" id="IPR012334">
    <property type="entry name" value="Pectin_lyas_fold"/>
</dbReference>
<organism evidence="3 4">
    <name type="scientific">Clonostachys byssicola</name>
    <dbReference type="NCBI Taxonomy" id="160290"/>
    <lineage>
        <taxon>Eukaryota</taxon>
        <taxon>Fungi</taxon>
        <taxon>Dikarya</taxon>
        <taxon>Ascomycota</taxon>
        <taxon>Pezizomycotina</taxon>
        <taxon>Sordariomycetes</taxon>
        <taxon>Hypocreomycetidae</taxon>
        <taxon>Hypocreales</taxon>
        <taxon>Bionectriaceae</taxon>
        <taxon>Clonostachys</taxon>
    </lineage>
</organism>